<dbReference type="GO" id="GO:0006417">
    <property type="term" value="P:regulation of translation"/>
    <property type="evidence" value="ECO:0007669"/>
    <property type="project" value="UniProtKB-KW"/>
</dbReference>
<dbReference type="InterPro" id="IPR022040">
    <property type="entry name" value="MKT1_N"/>
</dbReference>
<dbReference type="AlphaFoldDB" id="A0A8K0L9Y9"/>
<evidence type="ECO:0000256" key="2">
    <source>
        <dbReference type="ARBA" id="ARBA00024023"/>
    </source>
</evidence>
<keyword evidence="1" id="KW-0810">Translation regulation</keyword>
<feature type="domain" description="XPG-I" evidence="3">
    <location>
        <begin position="142"/>
        <end position="205"/>
    </location>
</feature>
<dbReference type="GO" id="GO:0004518">
    <property type="term" value="F:nuclease activity"/>
    <property type="evidence" value="ECO:0007669"/>
    <property type="project" value="InterPro"/>
</dbReference>
<proteinExistence type="inferred from homology"/>
<comment type="similarity">
    <text evidence="2">Belongs to the XPG/RAD2 endonuclease family.</text>
</comment>
<dbReference type="SUPFAM" id="SSF88723">
    <property type="entry name" value="PIN domain-like"/>
    <property type="match status" value="1"/>
</dbReference>
<dbReference type="InterPro" id="IPR029060">
    <property type="entry name" value="PIN-like_dom_sf"/>
</dbReference>
<dbReference type="SMART" id="SM00484">
    <property type="entry name" value="XPGI"/>
    <property type="match status" value="1"/>
</dbReference>
<dbReference type="PANTHER" id="PTHR11081">
    <property type="entry name" value="FLAP ENDONUCLEASE FAMILY MEMBER"/>
    <property type="match status" value="1"/>
</dbReference>
<dbReference type="InterPro" id="IPR006086">
    <property type="entry name" value="XPG-I_dom"/>
</dbReference>
<dbReference type="EMBL" id="JAESVG020000001">
    <property type="protein sequence ID" value="KAG8631972.1"/>
    <property type="molecule type" value="Genomic_DNA"/>
</dbReference>
<sequence length="737" mass="82986">MINGFTEWATTERLIQKSSLDQLKDRCLAIDAESHIHKILTADAKEPLLPALGGTPFNIENTIDEQIKQFEDANIKPFFIFHGISAIGENKKLVTSEHLAKKIDEAWDLYNASNPDQAVAAFGTACTFDSEHIYRYVQSIFHRKNVPFLVAPYSAYAQIAYLENEKIVDAIQGPSELLAFNTQRVILDVDFEKKTFSWVTRQSCIDSLAVGNVALWNEAALLAGSNLLQTLPQLENDATPARSPKIKAAADLLKRMNMTGHTICLQYQDEPLNRQFDYLNNFRKAQMSLKHHVITTYEGEMVVLERGSMPNDVHAFIGQRLPDEIYYYVSRGVVGTRVLSWRTSGLILEKPPVDGGQSITYQTLVKDKMVPQRVKSLALLSQSLHRFYQHNDVNLRVFFQPQDAPPRKLNVNDGGADIKASVSTWHVSKDAVVSRMKAVKTTEPSLYFAIESLTSSDFAKSTITPKQSSTKPMADSTQIQSNALWRYLQLHDYITRKDHTLSPVGKTLHIAYKTALSKGLKPEDFSEPLLLGIELLRLKVLNYDNLFPVPPYHGAPFRGSDVDQRNTLLVSRVACLGRLKHKPIGYTGPLSRHLLGYKSLICLARQSQRDMLDMNLATMFLDGDVDRNIPEKALKDIGFSLPYLQDNDCGLGIAVKHYLDELSAAEDPTSKDARATIKDKGRTSWFPHVVDYAESLSYAFSLWDAMYTAVQEAPAELVEASQKEEWKSVDAWLKNRR</sequence>
<protein>
    <recommendedName>
        <fullName evidence="3">XPG-I domain-containing protein</fullName>
    </recommendedName>
</protein>
<dbReference type="InterPro" id="IPR022039">
    <property type="entry name" value="MKT1_C"/>
</dbReference>
<evidence type="ECO:0000256" key="1">
    <source>
        <dbReference type="ARBA" id="ARBA00022845"/>
    </source>
</evidence>
<evidence type="ECO:0000259" key="3">
    <source>
        <dbReference type="SMART" id="SM00484"/>
    </source>
</evidence>
<name>A0A8K0L9Y9_9PEZI</name>
<evidence type="ECO:0000313" key="4">
    <source>
        <dbReference type="EMBL" id="KAG8631972.1"/>
    </source>
</evidence>
<organism evidence="4 5">
    <name type="scientific">Elsinoe batatas</name>
    <dbReference type="NCBI Taxonomy" id="2601811"/>
    <lineage>
        <taxon>Eukaryota</taxon>
        <taxon>Fungi</taxon>
        <taxon>Dikarya</taxon>
        <taxon>Ascomycota</taxon>
        <taxon>Pezizomycotina</taxon>
        <taxon>Dothideomycetes</taxon>
        <taxon>Dothideomycetidae</taxon>
        <taxon>Myriangiales</taxon>
        <taxon>Elsinoaceae</taxon>
        <taxon>Elsinoe</taxon>
    </lineage>
</organism>
<dbReference type="InterPro" id="IPR006085">
    <property type="entry name" value="XPG_DNA_repair_N"/>
</dbReference>
<reference evidence="4" key="1">
    <citation type="submission" date="2021-07" db="EMBL/GenBank/DDBJ databases">
        <title>Elsinoe batatas strain:CRI-CJ2 Genome sequencing and assembly.</title>
        <authorList>
            <person name="Huang L."/>
        </authorList>
    </citation>
    <scope>NUCLEOTIDE SEQUENCE</scope>
    <source>
        <strain evidence="4">CRI-CJ2</strain>
    </source>
</reference>
<dbReference type="Gene3D" id="3.40.50.1010">
    <property type="entry name" value="5'-nuclease"/>
    <property type="match status" value="1"/>
</dbReference>
<dbReference type="Pfam" id="PF12246">
    <property type="entry name" value="MKT1_C"/>
    <property type="match status" value="1"/>
</dbReference>
<dbReference type="OrthoDB" id="17262at2759"/>
<gene>
    <name evidence="4" type="ORF">KVT40_001112</name>
</gene>
<evidence type="ECO:0000313" key="5">
    <source>
        <dbReference type="Proteomes" id="UP000809789"/>
    </source>
</evidence>
<dbReference type="PANTHER" id="PTHR11081:SF32">
    <property type="entry name" value="POST-TRANSCRIPTIONAL REGULATOR MKT1"/>
    <property type="match status" value="1"/>
</dbReference>
<dbReference type="GO" id="GO:0003730">
    <property type="term" value="F:mRNA 3'-UTR binding"/>
    <property type="evidence" value="ECO:0007669"/>
    <property type="project" value="TreeGrafter"/>
</dbReference>
<dbReference type="Proteomes" id="UP000809789">
    <property type="component" value="Unassembled WGS sequence"/>
</dbReference>
<keyword evidence="5" id="KW-1185">Reference proteome</keyword>
<dbReference type="CDD" id="cd09858">
    <property type="entry name" value="PIN_MKT1"/>
    <property type="match status" value="1"/>
</dbReference>
<comment type="caution">
    <text evidence="4">The sequence shown here is derived from an EMBL/GenBank/DDBJ whole genome shotgun (WGS) entry which is preliminary data.</text>
</comment>
<accession>A0A8K0L9Y9</accession>
<dbReference type="GO" id="GO:0006974">
    <property type="term" value="P:DNA damage response"/>
    <property type="evidence" value="ECO:0007669"/>
    <property type="project" value="UniProtKB-ARBA"/>
</dbReference>
<dbReference type="Pfam" id="PF12247">
    <property type="entry name" value="MKT1_N"/>
    <property type="match status" value="1"/>
</dbReference>
<dbReference type="Pfam" id="PF00752">
    <property type="entry name" value="XPG_N"/>
    <property type="match status" value="1"/>
</dbReference>
<dbReference type="InterPro" id="IPR006084">
    <property type="entry name" value="XPG/Rad2"/>
</dbReference>